<evidence type="ECO:0000313" key="3">
    <source>
        <dbReference type="Proteomes" id="UP000823775"/>
    </source>
</evidence>
<keyword evidence="3" id="KW-1185">Reference proteome</keyword>
<evidence type="ECO:0000256" key="1">
    <source>
        <dbReference type="SAM" id="MobiDB-lite"/>
    </source>
</evidence>
<name>A0ABS8THV7_DATST</name>
<organism evidence="2 3">
    <name type="scientific">Datura stramonium</name>
    <name type="common">Jimsonweed</name>
    <name type="synonym">Common thornapple</name>
    <dbReference type="NCBI Taxonomy" id="4076"/>
    <lineage>
        <taxon>Eukaryota</taxon>
        <taxon>Viridiplantae</taxon>
        <taxon>Streptophyta</taxon>
        <taxon>Embryophyta</taxon>
        <taxon>Tracheophyta</taxon>
        <taxon>Spermatophyta</taxon>
        <taxon>Magnoliopsida</taxon>
        <taxon>eudicotyledons</taxon>
        <taxon>Gunneridae</taxon>
        <taxon>Pentapetalae</taxon>
        <taxon>asterids</taxon>
        <taxon>lamiids</taxon>
        <taxon>Solanales</taxon>
        <taxon>Solanaceae</taxon>
        <taxon>Solanoideae</taxon>
        <taxon>Datureae</taxon>
        <taxon>Datura</taxon>
    </lineage>
</organism>
<proteinExistence type="predicted"/>
<dbReference type="Proteomes" id="UP000823775">
    <property type="component" value="Unassembled WGS sequence"/>
</dbReference>
<comment type="caution">
    <text evidence="2">The sequence shown here is derived from an EMBL/GenBank/DDBJ whole genome shotgun (WGS) entry which is preliminary data.</text>
</comment>
<accession>A0ABS8THV7</accession>
<dbReference type="EMBL" id="JACEIK010001568">
    <property type="protein sequence ID" value="MCD7470440.1"/>
    <property type="molecule type" value="Genomic_DNA"/>
</dbReference>
<sequence length="105" mass="11820">ATQCTGSLMHGDVRRAGSPPQRAAAGRTLQHAARRSTVLPQWEVYRRPPPLPHIYVCDVCECDMFDESFKYFPKIVGGLGRCSLLDFQQSRSDKLSNHLQSWNSS</sequence>
<feature type="non-terminal residue" evidence="2">
    <location>
        <position position="1"/>
    </location>
</feature>
<evidence type="ECO:0000313" key="2">
    <source>
        <dbReference type="EMBL" id="MCD7470440.1"/>
    </source>
</evidence>
<reference evidence="2 3" key="1">
    <citation type="journal article" date="2021" name="BMC Genomics">
        <title>Datura genome reveals duplications of psychoactive alkaloid biosynthetic genes and high mutation rate following tissue culture.</title>
        <authorList>
            <person name="Rajewski A."/>
            <person name="Carter-House D."/>
            <person name="Stajich J."/>
            <person name="Litt A."/>
        </authorList>
    </citation>
    <scope>NUCLEOTIDE SEQUENCE [LARGE SCALE GENOMIC DNA]</scope>
    <source>
        <strain evidence="2">AR-01</strain>
    </source>
</reference>
<feature type="region of interest" description="Disordered" evidence="1">
    <location>
        <begin position="1"/>
        <end position="21"/>
    </location>
</feature>
<protein>
    <submittedName>
        <fullName evidence="2">Uncharacterized protein</fullName>
    </submittedName>
</protein>
<gene>
    <name evidence="2" type="ORF">HAX54_010320</name>
</gene>